<dbReference type="Proteomes" id="UP000196573">
    <property type="component" value="Unassembled WGS sequence"/>
</dbReference>
<sequence>MFFLSRQKMTPPMKYKLSLIVLMKFCYPLRKFCQTLFCIGQKAGELFLVGFRWHAE</sequence>
<keyword evidence="2" id="KW-1185">Reference proteome</keyword>
<evidence type="ECO:0000313" key="2">
    <source>
        <dbReference type="Proteomes" id="UP000196573"/>
    </source>
</evidence>
<accession>A0A1X7AHE8</accession>
<protein>
    <submittedName>
        <fullName evidence="1">Uncharacterized protein</fullName>
    </submittedName>
</protein>
<proteinExistence type="predicted"/>
<name>A0A1X7AHE8_9GAMM</name>
<dbReference type="AlphaFoldDB" id="A0A1X7AHE8"/>
<dbReference type="EMBL" id="FWPT01000003">
    <property type="protein sequence ID" value="SMA42677.1"/>
    <property type="molecule type" value="Genomic_DNA"/>
</dbReference>
<organism evidence="1 2">
    <name type="scientific">Parendozoicomonas haliclonae</name>
    <dbReference type="NCBI Taxonomy" id="1960125"/>
    <lineage>
        <taxon>Bacteria</taxon>
        <taxon>Pseudomonadati</taxon>
        <taxon>Pseudomonadota</taxon>
        <taxon>Gammaproteobacteria</taxon>
        <taxon>Oceanospirillales</taxon>
        <taxon>Endozoicomonadaceae</taxon>
        <taxon>Parendozoicomonas</taxon>
    </lineage>
</organism>
<evidence type="ECO:0000313" key="1">
    <source>
        <dbReference type="EMBL" id="SMA42677.1"/>
    </source>
</evidence>
<reference evidence="1 2" key="1">
    <citation type="submission" date="2017-03" db="EMBL/GenBank/DDBJ databases">
        <authorList>
            <person name="Afonso C.L."/>
            <person name="Miller P.J."/>
            <person name="Scott M.A."/>
            <person name="Spackman E."/>
            <person name="Goraichik I."/>
            <person name="Dimitrov K.M."/>
            <person name="Suarez D.L."/>
            <person name="Swayne D.E."/>
        </authorList>
    </citation>
    <scope>NUCLEOTIDE SEQUENCE [LARGE SCALE GENOMIC DNA]</scope>
    <source>
        <strain evidence="1">SB41UT1</strain>
    </source>
</reference>
<gene>
    <name evidence="1" type="ORF">EHSB41UT_01468</name>
</gene>